<proteinExistence type="predicted"/>
<accession>A0A9P3HFV0</accession>
<feature type="compositionally biased region" description="Low complexity" evidence="1">
    <location>
        <begin position="32"/>
        <end position="44"/>
    </location>
</feature>
<feature type="transmembrane region" description="Helical" evidence="2">
    <location>
        <begin position="188"/>
        <end position="212"/>
    </location>
</feature>
<evidence type="ECO:0000256" key="2">
    <source>
        <dbReference type="SAM" id="Phobius"/>
    </source>
</evidence>
<reference evidence="3" key="2">
    <citation type="journal article" date="2022" name="Microbiol. Resour. Announc.">
        <title>Whole-Genome Sequence of Entomortierella parvispora E1425, a Mucoromycotan Fungus Associated with Burkholderiaceae-Related Endosymbiotic Bacteria.</title>
        <authorList>
            <person name="Herlambang A."/>
            <person name="Guo Y."/>
            <person name="Takashima Y."/>
            <person name="Narisawa K."/>
            <person name="Ohta H."/>
            <person name="Nishizawa T."/>
        </authorList>
    </citation>
    <scope>NUCLEOTIDE SEQUENCE</scope>
    <source>
        <strain evidence="3">E1425</strain>
    </source>
</reference>
<dbReference type="Proteomes" id="UP000827284">
    <property type="component" value="Unassembled WGS sequence"/>
</dbReference>
<feature type="compositionally biased region" description="Low complexity" evidence="1">
    <location>
        <begin position="416"/>
        <end position="443"/>
    </location>
</feature>
<reference evidence="3" key="1">
    <citation type="submission" date="2021-11" db="EMBL/GenBank/DDBJ databases">
        <authorList>
            <person name="Herlambang A."/>
            <person name="Guo Y."/>
            <person name="Takashima Y."/>
            <person name="Nishizawa T."/>
        </authorList>
    </citation>
    <scope>NUCLEOTIDE SEQUENCE</scope>
    <source>
        <strain evidence="3">E1425</strain>
    </source>
</reference>
<gene>
    <name evidence="3" type="ORF">EMPS_08348</name>
</gene>
<protein>
    <submittedName>
        <fullName evidence="3">Uncharacterized protein</fullName>
    </submittedName>
</protein>
<feature type="transmembrane region" description="Helical" evidence="2">
    <location>
        <begin position="150"/>
        <end position="168"/>
    </location>
</feature>
<feature type="region of interest" description="Disordered" evidence="1">
    <location>
        <begin position="343"/>
        <end position="367"/>
    </location>
</feature>
<feature type="compositionally biased region" description="Pro residues" evidence="1">
    <location>
        <begin position="462"/>
        <end position="474"/>
    </location>
</feature>
<dbReference type="OrthoDB" id="2398456at2759"/>
<feature type="region of interest" description="Disordered" evidence="1">
    <location>
        <begin position="457"/>
        <end position="526"/>
    </location>
</feature>
<name>A0A9P3HFV0_9FUNG</name>
<feature type="region of interest" description="Disordered" evidence="1">
    <location>
        <begin position="88"/>
        <end position="132"/>
    </location>
</feature>
<dbReference type="AlphaFoldDB" id="A0A9P3HFV0"/>
<sequence>MSESALYSSHHREASASRSGNNLAAGDPNVSPEPQQQHQEQQQHNHLSQTQPARHRMERPSSQYSGHSQVFDLQQGASSAELGQHHEFEHRQGDLPPQERAQDTAAHDTHHNLGSPTFDDDRASPFPDHPPSKYRDFRLRVMRMATVPRLQLLWGLLAAFGSMAWMAITPAYAFRNKLGPTAYSSPSYTFFLIATVGTSVASIWQSLCPLLVRQSQRSLLPRIINHPATQTTTIVISVLLTAINFFSWIVLASYKDGAKTNCHKGPDSDVSGYVMQCRGVNVAIVLDVVVFLLWIPISIVIVCGTLERGLWWWGEDDGWAHNEGIAKGSNMMSEEEFDLKIGLGGRSRMRRNNRSQENASVAESQMIQRPKPAFVTPIASQFRADGDTDMGASQDQENADFGEVTPSSYRRHHQQRQQPQQQQQQQQQQPRSLVHKSSNSSLAPSFSARLSTFFGAGWSNGPMPPPEEQPPTPSLPSQYRPERSRLGEEHSKPASEASQDAAGDKTSIHGDAYTTQWHNRRHDDWS</sequence>
<keyword evidence="2" id="KW-1133">Transmembrane helix</keyword>
<organism evidence="3 4">
    <name type="scientific">Entomortierella parvispora</name>
    <dbReference type="NCBI Taxonomy" id="205924"/>
    <lineage>
        <taxon>Eukaryota</taxon>
        <taxon>Fungi</taxon>
        <taxon>Fungi incertae sedis</taxon>
        <taxon>Mucoromycota</taxon>
        <taxon>Mortierellomycotina</taxon>
        <taxon>Mortierellomycetes</taxon>
        <taxon>Mortierellales</taxon>
        <taxon>Mortierellaceae</taxon>
        <taxon>Entomortierella</taxon>
    </lineage>
</organism>
<keyword evidence="2" id="KW-0472">Membrane</keyword>
<feature type="region of interest" description="Disordered" evidence="1">
    <location>
        <begin position="384"/>
        <end position="443"/>
    </location>
</feature>
<evidence type="ECO:0000256" key="1">
    <source>
        <dbReference type="SAM" id="MobiDB-lite"/>
    </source>
</evidence>
<evidence type="ECO:0000313" key="3">
    <source>
        <dbReference type="EMBL" id="GJJ75990.1"/>
    </source>
</evidence>
<feature type="compositionally biased region" description="Basic and acidic residues" evidence="1">
    <location>
        <begin position="480"/>
        <end position="493"/>
    </location>
</feature>
<keyword evidence="2" id="KW-0812">Transmembrane</keyword>
<feature type="region of interest" description="Disordered" evidence="1">
    <location>
        <begin position="1"/>
        <end position="68"/>
    </location>
</feature>
<comment type="caution">
    <text evidence="3">The sequence shown here is derived from an EMBL/GenBank/DDBJ whole genome shotgun (WGS) entry which is preliminary data.</text>
</comment>
<dbReference type="EMBL" id="BQFW01000011">
    <property type="protein sequence ID" value="GJJ75990.1"/>
    <property type="molecule type" value="Genomic_DNA"/>
</dbReference>
<feature type="compositionally biased region" description="Basic and acidic residues" evidence="1">
    <location>
        <begin position="100"/>
        <end position="111"/>
    </location>
</feature>
<feature type="compositionally biased region" description="Polar residues" evidence="1">
    <location>
        <begin position="356"/>
        <end position="367"/>
    </location>
</feature>
<evidence type="ECO:0000313" key="4">
    <source>
        <dbReference type="Proteomes" id="UP000827284"/>
    </source>
</evidence>
<feature type="transmembrane region" description="Helical" evidence="2">
    <location>
        <begin position="282"/>
        <end position="303"/>
    </location>
</feature>
<feature type="transmembrane region" description="Helical" evidence="2">
    <location>
        <begin position="233"/>
        <end position="251"/>
    </location>
</feature>
<keyword evidence="4" id="KW-1185">Reference proteome</keyword>